<dbReference type="Pfam" id="PF01925">
    <property type="entry name" value="TauE"/>
    <property type="match status" value="1"/>
</dbReference>
<feature type="transmembrane region" description="Helical" evidence="6">
    <location>
        <begin position="275"/>
        <end position="297"/>
    </location>
</feature>
<feature type="transmembrane region" description="Helical" evidence="6">
    <location>
        <begin position="158"/>
        <end position="177"/>
    </location>
</feature>
<evidence type="ECO:0000313" key="8">
    <source>
        <dbReference type="EMBL" id="KAJ8492607.1"/>
    </source>
</evidence>
<comment type="subcellular location">
    <subcellularLocation>
        <location evidence="1">Membrane</location>
        <topology evidence="1">Multi-pass membrane protein</topology>
    </subcellularLocation>
</comment>
<organism evidence="8 9">
    <name type="scientific">Ensete ventricosum</name>
    <name type="common">Abyssinian banana</name>
    <name type="synonym">Musa ensete</name>
    <dbReference type="NCBI Taxonomy" id="4639"/>
    <lineage>
        <taxon>Eukaryota</taxon>
        <taxon>Viridiplantae</taxon>
        <taxon>Streptophyta</taxon>
        <taxon>Embryophyta</taxon>
        <taxon>Tracheophyta</taxon>
        <taxon>Spermatophyta</taxon>
        <taxon>Magnoliopsida</taxon>
        <taxon>Liliopsida</taxon>
        <taxon>Zingiberales</taxon>
        <taxon>Musaceae</taxon>
        <taxon>Ensete</taxon>
    </lineage>
</organism>
<evidence type="ECO:0000256" key="6">
    <source>
        <dbReference type="SAM" id="Phobius"/>
    </source>
</evidence>
<dbReference type="GO" id="GO:0016567">
    <property type="term" value="P:protein ubiquitination"/>
    <property type="evidence" value="ECO:0007669"/>
    <property type="project" value="TreeGrafter"/>
</dbReference>
<name>A0AAV8QXH4_ENSVE</name>
<keyword evidence="9" id="KW-1185">Reference proteome</keyword>
<dbReference type="AlphaFoldDB" id="A0AAV8QXH4"/>
<evidence type="ECO:0000256" key="4">
    <source>
        <dbReference type="ARBA" id="ARBA00022989"/>
    </source>
</evidence>
<evidence type="ECO:0000256" key="2">
    <source>
        <dbReference type="ARBA" id="ARBA00009142"/>
    </source>
</evidence>
<dbReference type="InterPro" id="IPR002781">
    <property type="entry name" value="TM_pro_TauE-like"/>
</dbReference>
<feature type="transmembrane region" description="Helical" evidence="6">
    <location>
        <begin position="386"/>
        <end position="405"/>
    </location>
</feature>
<comment type="similarity">
    <text evidence="2">Belongs to the 4-toluene sulfonate uptake permease (TSUP) (TC 2.A.102) family.</text>
</comment>
<keyword evidence="4 6" id="KW-1133">Transmembrane helix</keyword>
<evidence type="ECO:0000256" key="5">
    <source>
        <dbReference type="ARBA" id="ARBA00023136"/>
    </source>
</evidence>
<feature type="signal peptide" evidence="7">
    <location>
        <begin position="1"/>
        <end position="24"/>
    </location>
</feature>
<accession>A0AAV8QXH4</accession>
<evidence type="ECO:0000256" key="7">
    <source>
        <dbReference type="SAM" id="SignalP"/>
    </source>
</evidence>
<feature type="chain" id="PRO_5043485285" description="Sulfite exporter TauE/SafE family protein" evidence="7">
    <location>
        <begin position="25"/>
        <end position="460"/>
    </location>
</feature>
<feature type="transmembrane region" description="Helical" evidence="6">
    <location>
        <begin position="417"/>
        <end position="438"/>
    </location>
</feature>
<feature type="transmembrane region" description="Helical" evidence="6">
    <location>
        <begin position="318"/>
        <end position="348"/>
    </location>
</feature>
<feature type="transmembrane region" description="Helical" evidence="6">
    <location>
        <begin position="86"/>
        <end position="119"/>
    </location>
</feature>
<keyword evidence="3 6" id="KW-0812">Transmembrane</keyword>
<gene>
    <name evidence="8" type="ORF">OPV22_014328</name>
</gene>
<evidence type="ECO:0000313" key="9">
    <source>
        <dbReference type="Proteomes" id="UP001222027"/>
    </source>
</evidence>
<dbReference type="Proteomes" id="UP001222027">
    <property type="component" value="Unassembled WGS sequence"/>
</dbReference>
<proteinExistence type="inferred from homology"/>
<sequence>MAPSSERRRWLAVVLLLCSGFVLGSRSAVAERPLGSSLVQAGSSGSFRKRDVEDDTLPLRNLARSLFGNGSRAHNWPELELGWRVVLGSAIAFAGSALGSIGGVGGGGIFVPMLVLIIGFDLKTSAAISKCMIMGAAGSTVYYNLSIGVAFNVIFAEWMITTILIILFLGTSTKAFLKGLETWKKETVLLKDAARHLDSSTKLKDGPELEYAPLPEGPLANEQPKPSASGAVLTIVPIGENIHVKELMLLLIVWVGFLVIQIIKTHAVICSTEYWILNLMQVPIAAALTLYEAICLYRGNRTIASTGKQDMNWRPHQLVFYCCCGVIAGVVGGLLGLGGGFILGPLFIELGVPPQVASATSNFVMAFSSSISVVQYYLLDRFPVPYSAYLLCVATLAAVAGQHIVRKMIILIGRASLIIFILALTIFVSALGIGVLGIEDVVGKLARKEHMGFENLCLQS</sequence>
<dbReference type="GO" id="GO:0031464">
    <property type="term" value="C:Cul4A-RING E3 ubiquitin ligase complex"/>
    <property type="evidence" value="ECO:0007669"/>
    <property type="project" value="TreeGrafter"/>
</dbReference>
<evidence type="ECO:0008006" key="10">
    <source>
        <dbReference type="Google" id="ProtNLM"/>
    </source>
</evidence>
<dbReference type="EMBL" id="JAQQAF010000004">
    <property type="protein sequence ID" value="KAJ8492607.1"/>
    <property type="molecule type" value="Genomic_DNA"/>
</dbReference>
<keyword evidence="7" id="KW-0732">Signal</keyword>
<keyword evidence="5 6" id="KW-0472">Membrane</keyword>
<dbReference type="PANTHER" id="PTHR14255">
    <property type="entry name" value="CEREBLON"/>
    <property type="match status" value="1"/>
</dbReference>
<evidence type="ECO:0000256" key="1">
    <source>
        <dbReference type="ARBA" id="ARBA00004141"/>
    </source>
</evidence>
<comment type="caution">
    <text evidence="8">The sequence shown here is derived from an EMBL/GenBank/DDBJ whole genome shotgun (WGS) entry which is preliminary data.</text>
</comment>
<protein>
    <recommendedName>
        <fullName evidence="10">Sulfite exporter TauE/SafE family protein</fullName>
    </recommendedName>
</protein>
<dbReference type="PANTHER" id="PTHR14255:SF31">
    <property type="entry name" value="SULFITE EXPORTER TAUE_SAFE FAMILY PROTEIN 3-LIKE"/>
    <property type="match status" value="1"/>
</dbReference>
<reference evidence="8 9" key="1">
    <citation type="submission" date="2022-12" db="EMBL/GenBank/DDBJ databases">
        <title>Chromosome-scale assembly of the Ensete ventricosum genome.</title>
        <authorList>
            <person name="Dussert Y."/>
            <person name="Stocks J."/>
            <person name="Wendawek A."/>
            <person name="Woldeyes F."/>
            <person name="Nichols R.A."/>
            <person name="Borrell J.S."/>
        </authorList>
    </citation>
    <scope>NUCLEOTIDE SEQUENCE [LARGE SCALE GENOMIC DNA]</scope>
    <source>
        <strain evidence="9">cv. Maze</strain>
        <tissue evidence="8">Seeds</tissue>
    </source>
</reference>
<feature type="transmembrane region" description="Helical" evidence="6">
    <location>
        <begin position="247"/>
        <end position="269"/>
    </location>
</feature>
<dbReference type="GO" id="GO:0016020">
    <property type="term" value="C:membrane"/>
    <property type="evidence" value="ECO:0007669"/>
    <property type="project" value="UniProtKB-SubCell"/>
</dbReference>
<evidence type="ECO:0000256" key="3">
    <source>
        <dbReference type="ARBA" id="ARBA00022692"/>
    </source>
</evidence>